<dbReference type="Pfam" id="PF13540">
    <property type="entry name" value="RCC1_2"/>
    <property type="match status" value="2"/>
</dbReference>
<dbReference type="PANTHER" id="PTHR22870:SF408">
    <property type="entry name" value="OS09G0560450 PROTEIN"/>
    <property type="match status" value="1"/>
</dbReference>
<gene>
    <name evidence="3" type="ORF">RF55_18138</name>
</gene>
<feature type="repeat" description="RCC1" evidence="2">
    <location>
        <begin position="81"/>
        <end position="161"/>
    </location>
</feature>
<dbReference type="PRINTS" id="PR00633">
    <property type="entry name" value="RCCNDNSATION"/>
</dbReference>
<keyword evidence="4" id="KW-1185">Reference proteome</keyword>
<dbReference type="Gene3D" id="2.130.10.30">
    <property type="entry name" value="Regulator of chromosome condensation 1/beta-lactamase-inhibitor protein II"/>
    <property type="match status" value="1"/>
</dbReference>
<dbReference type="PaxDb" id="67767-A0A0J7K1B0"/>
<evidence type="ECO:0000256" key="1">
    <source>
        <dbReference type="ARBA" id="ARBA00022737"/>
    </source>
</evidence>
<evidence type="ECO:0000256" key="2">
    <source>
        <dbReference type="PROSITE-ProRule" id="PRU00235"/>
    </source>
</evidence>
<evidence type="ECO:0000313" key="4">
    <source>
        <dbReference type="Proteomes" id="UP000036403"/>
    </source>
</evidence>
<accession>A0A0J7K1B0</accession>
<proteinExistence type="predicted"/>
<dbReference type="STRING" id="67767.A0A0J7K1B0"/>
<dbReference type="PANTHER" id="PTHR22870">
    <property type="entry name" value="REGULATOR OF CHROMOSOME CONDENSATION"/>
    <property type="match status" value="1"/>
</dbReference>
<evidence type="ECO:0000313" key="3">
    <source>
        <dbReference type="EMBL" id="KMQ84233.1"/>
    </source>
</evidence>
<organism evidence="3 4">
    <name type="scientific">Lasius niger</name>
    <name type="common">Black garden ant</name>
    <dbReference type="NCBI Taxonomy" id="67767"/>
    <lineage>
        <taxon>Eukaryota</taxon>
        <taxon>Metazoa</taxon>
        <taxon>Ecdysozoa</taxon>
        <taxon>Arthropoda</taxon>
        <taxon>Hexapoda</taxon>
        <taxon>Insecta</taxon>
        <taxon>Pterygota</taxon>
        <taxon>Neoptera</taxon>
        <taxon>Endopterygota</taxon>
        <taxon>Hymenoptera</taxon>
        <taxon>Apocrita</taxon>
        <taxon>Aculeata</taxon>
        <taxon>Formicoidea</taxon>
        <taxon>Formicidae</taxon>
        <taxon>Formicinae</taxon>
        <taxon>Lasius</taxon>
        <taxon>Lasius</taxon>
    </lineage>
</organism>
<dbReference type="InterPro" id="IPR000408">
    <property type="entry name" value="Reg_chr_condens"/>
</dbReference>
<dbReference type="SUPFAM" id="SSF50985">
    <property type="entry name" value="RCC1/BLIP-II"/>
    <property type="match status" value="1"/>
</dbReference>
<comment type="caution">
    <text evidence="3">The sequence shown here is derived from an EMBL/GenBank/DDBJ whole genome shotgun (WGS) entry which is preliminary data.</text>
</comment>
<name>A0A0J7K1B0_LASNI</name>
<feature type="repeat" description="RCC1" evidence="2">
    <location>
        <begin position="162"/>
        <end position="211"/>
    </location>
</feature>
<sequence>MFTSMLTRVDIVLGDKRIVDIACGSDHALALTSDGKVYGWGKNSGSVNNYKPRQLKGELEWTKIVHIACSSIFNMGVTDKGILYGWGYYRESEQIQSISIETPFIIDITSAKSLFGSGVATSANVQSEMHYIYPRKITAVSGKAIVKVACGLQHALVLTDEGELYAWGKNDRGQVGVNNNLQFCAPTMVDMPELVLDIAAYDNLSVAVGSNRIVYVWGDCFGRNIKAPIPTEFSRIHDAFAYTRMRVMHKPLTVSPNKNVEEVLNILESLGFGVLGTAFDDPVG</sequence>
<dbReference type="InterPro" id="IPR009091">
    <property type="entry name" value="RCC1/BLIP-II"/>
</dbReference>
<dbReference type="OrthoDB" id="10253607at2759"/>
<dbReference type="EMBL" id="LBMM01017020">
    <property type="protein sequence ID" value="KMQ84233.1"/>
    <property type="molecule type" value="Genomic_DNA"/>
</dbReference>
<dbReference type="AlphaFoldDB" id="A0A0J7K1B0"/>
<dbReference type="PROSITE" id="PS00626">
    <property type="entry name" value="RCC1_2"/>
    <property type="match status" value="2"/>
</dbReference>
<reference evidence="3 4" key="1">
    <citation type="submission" date="2015-04" db="EMBL/GenBank/DDBJ databases">
        <title>Lasius niger genome sequencing.</title>
        <authorList>
            <person name="Konorov E.A."/>
            <person name="Nikitin M.A."/>
            <person name="Kirill M.V."/>
            <person name="Chang P."/>
        </authorList>
    </citation>
    <scope>NUCLEOTIDE SEQUENCE [LARGE SCALE GENOMIC DNA]</scope>
    <source>
        <tissue evidence="3">Whole</tissue>
    </source>
</reference>
<dbReference type="InterPro" id="IPR051210">
    <property type="entry name" value="Ub_ligase/GEF_domain"/>
</dbReference>
<dbReference type="PROSITE" id="PS50012">
    <property type="entry name" value="RCC1_3"/>
    <property type="match status" value="2"/>
</dbReference>
<keyword evidence="1" id="KW-0677">Repeat</keyword>
<dbReference type="Proteomes" id="UP000036403">
    <property type="component" value="Unassembled WGS sequence"/>
</dbReference>
<protein>
    <submittedName>
        <fullName evidence="3">Rcc1 and btb domain-containing protein 1</fullName>
    </submittedName>
</protein>